<dbReference type="InterPro" id="IPR044824">
    <property type="entry name" value="MAIN-like"/>
</dbReference>
<dbReference type="PANTHER" id="PTHR46033">
    <property type="entry name" value="PROTEIN MAIN-LIKE 2"/>
    <property type="match status" value="1"/>
</dbReference>
<gene>
    <name evidence="1" type="ORF">FSB_LOCUS42585</name>
</gene>
<dbReference type="AlphaFoldDB" id="A0A2N9HSL3"/>
<accession>A0A2N9HSL3</accession>
<organism evidence="1">
    <name type="scientific">Fagus sylvatica</name>
    <name type="common">Beechnut</name>
    <dbReference type="NCBI Taxonomy" id="28930"/>
    <lineage>
        <taxon>Eukaryota</taxon>
        <taxon>Viridiplantae</taxon>
        <taxon>Streptophyta</taxon>
        <taxon>Embryophyta</taxon>
        <taxon>Tracheophyta</taxon>
        <taxon>Spermatophyta</taxon>
        <taxon>Magnoliopsida</taxon>
        <taxon>eudicotyledons</taxon>
        <taxon>Gunneridae</taxon>
        <taxon>Pentapetalae</taxon>
        <taxon>rosids</taxon>
        <taxon>fabids</taxon>
        <taxon>Fagales</taxon>
        <taxon>Fagaceae</taxon>
        <taxon>Fagus</taxon>
    </lineage>
</organism>
<sequence>MDLCSVDDHFLMNRWLPVLAHGEDISILFHPKEHISHRARYCEFPKPTPHLHKWWRRPSPETRALVEMSGFKRFVELQPTESAKTILLYTLAERWWDTTHTLHIAGVEMTEYLRLDLGATTTNLPSLLHAFEGAPQGMDEEGTQMARPIRCLVSKGNPTELHRWWRRLSLETRALVEMAGFKRFVELQPTESAKTILLYALAKRLWDTTHTLHIAGVEMTVTSYDIHRMIGLRVDGLTPTFSAFQARFRANREYLRLDLGATTANLPSLLHAFKGAPQGTDEERTRMARVFLLYLIGTFLDCNTAQMVTSRSTSNL</sequence>
<dbReference type="PANTHER" id="PTHR46033:SF8">
    <property type="entry name" value="PROTEIN MAINTENANCE OF MERISTEMS-LIKE"/>
    <property type="match status" value="1"/>
</dbReference>
<name>A0A2N9HSL3_FAGSY</name>
<dbReference type="GO" id="GO:0010073">
    <property type="term" value="P:meristem maintenance"/>
    <property type="evidence" value="ECO:0007669"/>
    <property type="project" value="InterPro"/>
</dbReference>
<reference evidence="1" key="1">
    <citation type="submission" date="2018-02" db="EMBL/GenBank/DDBJ databases">
        <authorList>
            <person name="Cohen D.B."/>
            <person name="Kent A.D."/>
        </authorList>
    </citation>
    <scope>NUCLEOTIDE SEQUENCE</scope>
</reference>
<proteinExistence type="predicted"/>
<dbReference type="EMBL" id="OIVN01003979">
    <property type="protein sequence ID" value="SPD14703.1"/>
    <property type="molecule type" value="Genomic_DNA"/>
</dbReference>
<evidence type="ECO:0008006" key="2">
    <source>
        <dbReference type="Google" id="ProtNLM"/>
    </source>
</evidence>
<evidence type="ECO:0000313" key="1">
    <source>
        <dbReference type="EMBL" id="SPD14703.1"/>
    </source>
</evidence>
<protein>
    <recommendedName>
        <fullName evidence="2">Aminotransferase-like plant mobile domain-containing protein</fullName>
    </recommendedName>
</protein>